<dbReference type="Gene3D" id="1.25.40.710">
    <property type="match status" value="1"/>
</dbReference>
<keyword evidence="1" id="KW-0175">Coiled coil</keyword>
<evidence type="ECO:0000313" key="3">
    <source>
        <dbReference type="Proteomes" id="UP001145021"/>
    </source>
</evidence>
<keyword evidence="3" id="KW-1185">Reference proteome</keyword>
<protein>
    <submittedName>
        <fullName evidence="2">Uncharacterized protein</fullName>
    </submittedName>
</protein>
<reference evidence="2" key="1">
    <citation type="submission" date="2022-07" db="EMBL/GenBank/DDBJ databases">
        <title>Phylogenomic reconstructions and comparative analyses of Kickxellomycotina fungi.</title>
        <authorList>
            <person name="Reynolds N.K."/>
            <person name="Stajich J.E."/>
            <person name="Barry K."/>
            <person name="Grigoriev I.V."/>
            <person name="Crous P."/>
            <person name="Smith M.E."/>
        </authorList>
    </citation>
    <scope>NUCLEOTIDE SEQUENCE</scope>
    <source>
        <strain evidence="2">NBRC 105413</strain>
    </source>
</reference>
<dbReference type="Proteomes" id="UP001145021">
    <property type="component" value="Unassembled WGS sequence"/>
</dbReference>
<feature type="coiled-coil region" evidence="1">
    <location>
        <begin position="118"/>
        <end position="145"/>
    </location>
</feature>
<evidence type="ECO:0000313" key="2">
    <source>
        <dbReference type="EMBL" id="KAJ1642773.1"/>
    </source>
</evidence>
<organism evidence="2 3">
    <name type="scientific">Coemansia asiatica</name>
    <dbReference type="NCBI Taxonomy" id="1052880"/>
    <lineage>
        <taxon>Eukaryota</taxon>
        <taxon>Fungi</taxon>
        <taxon>Fungi incertae sedis</taxon>
        <taxon>Zoopagomycota</taxon>
        <taxon>Kickxellomycotina</taxon>
        <taxon>Kickxellomycetes</taxon>
        <taxon>Kickxellales</taxon>
        <taxon>Kickxellaceae</taxon>
        <taxon>Coemansia</taxon>
    </lineage>
</organism>
<gene>
    <name evidence="2" type="ORF">LPJ64_005411</name>
</gene>
<evidence type="ECO:0000256" key="1">
    <source>
        <dbReference type="SAM" id="Coils"/>
    </source>
</evidence>
<dbReference type="InterPro" id="IPR046939">
    <property type="entry name" value="TPPII_C_sf"/>
</dbReference>
<proteinExistence type="predicted"/>
<accession>A0A9W7XEF9</accession>
<feature type="non-terminal residue" evidence="2">
    <location>
        <position position="1"/>
    </location>
</feature>
<dbReference type="EMBL" id="JANBOH010000341">
    <property type="protein sequence ID" value="KAJ1642773.1"/>
    <property type="molecule type" value="Genomic_DNA"/>
</dbReference>
<dbReference type="AlphaFoldDB" id="A0A9W7XEF9"/>
<sequence>PDNKGEKETRQADKDLKEIEEALRKVRIEWIKKTKDDSVREKLVTELISASTSDSDKAAVLSAQLEAIDVARENSLPWSEHAKFTEAAAKRAVEIADRIVDLTYSTALTSRLYETQQAKTASAEEKELKQKADKAKEQLVAAMTSKCRALAYIATQASFSCASSESSVELVDMAEATAEDDVSLEADTVPKATKDYERAVAQLAQWVSGSQADEAKHLFATVPLHIAKHHYGQALQPVLKWLAKAPLLVANAAERKSMAELRDQLLAKLHWTVWTDHYHALSAAESPASYEAL</sequence>
<name>A0A9W7XEF9_9FUNG</name>
<comment type="caution">
    <text evidence="2">The sequence shown here is derived from an EMBL/GenBank/DDBJ whole genome shotgun (WGS) entry which is preliminary data.</text>
</comment>